<name>A0ABN8IWQ9_9NEOP</name>
<keyword evidence="3" id="KW-1185">Reference proteome</keyword>
<evidence type="ECO:0000256" key="1">
    <source>
        <dbReference type="SAM" id="Coils"/>
    </source>
</evidence>
<proteinExistence type="predicted"/>
<keyword evidence="1" id="KW-0175">Coiled coil</keyword>
<evidence type="ECO:0000313" key="3">
    <source>
        <dbReference type="Proteomes" id="UP000837857"/>
    </source>
</evidence>
<dbReference type="Proteomes" id="UP000837857">
    <property type="component" value="Chromosome 5"/>
</dbReference>
<organism evidence="2 3">
    <name type="scientific">Iphiclides podalirius</name>
    <name type="common">scarce swallowtail</name>
    <dbReference type="NCBI Taxonomy" id="110791"/>
    <lineage>
        <taxon>Eukaryota</taxon>
        <taxon>Metazoa</taxon>
        <taxon>Ecdysozoa</taxon>
        <taxon>Arthropoda</taxon>
        <taxon>Hexapoda</taxon>
        <taxon>Insecta</taxon>
        <taxon>Pterygota</taxon>
        <taxon>Neoptera</taxon>
        <taxon>Endopterygota</taxon>
        <taxon>Lepidoptera</taxon>
        <taxon>Glossata</taxon>
        <taxon>Ditrysia</taxon>
        <taxon>Papilionoidea</taxon>
        <taxon>Papilionidae</taxon>
        <taxon>Papilioninae</taxon>
        <taxon>Iphiclides</taxon>
    </lineage>
</organism>
<sequence length="100" mass="11487">MESDSKSQDNLKRSPFHDLTKEELISKCKGLLVIAQKAKQAKQELQNENETLKGHLQKCETEKIISVENIKTLQELVDSLTEQKLNYITELDTAQAKIFR</sequence>
<feature type="coiled-coil region" evidence="1">
    <location>
        <begin position="28"/>
        <end position="97"/>
    </location>
</feature>
<evidence type="ECO:0000313" key="2">
    <source>
        <dbReference type="EMBL" id="CAH2068801.1"/>
    </source>
</evidence>
<protein>
    <submittedName>
        <fullName evidence="2">Uncharacterized protein</fullName>
    </submittedName>
</protein>
<dbReference type="EMBL" id="OW152817">
    <property type="protein sequence ID" value="CAH2068801.1"/>
    <property type="molecule type" value="Genomic_DNA"/>
</dbReference>
<accession>A0ABN8IWQ9</accession>
<reference evidence="2" key="1">
    <citation type="submission" date="2022-03" db="EMBL/GenBank/DDBJ databases">
        <authorList>
            <person name="Martin H S."/>
        </authorList>
    </citation>
    <scope>NUCLEOTIDE SEQUENCE</scope>
</reference>
<gene>
    <name evidence="2" type="ORF">IPOD504_LOCUS14555</name>
</gene>
<feature type="non-terminal residue" evidence="2">
    <location>
        <position position="100"/>
    </location>
</feature>